<sequence length="847" mass="88549">MIIMTGDDHAANGATPARFDQYKAYSPSGCSVANWECIRSSSYVYTNTTLTNAQAVSYNAEGFEVGLHPNTNCRPWGSAASLDTLYEDQLDTWKAKYTGIPYPDSSRTHCVEWDDWATNAKTKLAHDIRLDTDYYYYPQSWVQNRPGYFNGTGQIMRFADQDGSTIDVWQATTQMTDESGQTYPFTVDTLLDKALGAEGYYAALTANMHTDSATNLPSNSVVEAALDRGVPVVSGRQMLTWLDGRDGSSFQSIDWDGNELSFTVAGGANGLRGMVPRTSSAGTLSSITRGGSSVSFTSQTIKGIQYAFFTASTGNYVATYTTGDSAAPTIVSTTPADGSTSAAVSDPITVRFSEAMASATINTSNIELRTSGGALVTSTVAYDAGTTSAVITPSAALAAGASYTVTVKGNPGVNDSAGNTMAGNYTFSFTTTPPSSTVFGFDQVGSQVDSGSQNHMNGSRFVTGAAGQTVTTMAVYMTNVTSNNQYQLAIYTDSNGSPGTLVASSTSGTLTANSWNTRPVNAILAGNTAYWLMYNTNGDNNMSFNTSSSGSGSWSTSSQAYGSWPSAFGNATLSNAKFSIYAYDASGVEVPPTVQTSTPANGSTTASTTDPITVKFSEPMTASTINASNIELRTSGGTLVNRTVAYDAGTTSAVITPSAALTGGAGYTVTVKGNPGVNDSAGNTMAANYTFSFTTATPSGPTLGYNQIGAQVDEGSQNHMNGSRFVTGSTAMSITSMSVYMTTVTSNNQFQLAIYTDSSGSPSTLVASSASGTLTANAWNTRPVTATLAANTAYWLMYNTNGDNNMSFDTGSTGQGAWSTASQTFGTWPSTYGNSAKTTAKFSIYAS</sequence>
<reference evidence="3 4" key="2">
    <citation type="submission" date="2020-03" db="EMBL/GenBank/DDBJ databases">
        <authorList>
            <person name="Ichikawa N."/>
            <person name="Kimura A."/>
            <person name="Kitahashi Y."/>
            <person name="Uohara A."/>
        </authorList>
    </citation>
    <scope>NUCLEOTIDE SEQUENCE [LARGE SCALE GENOMIC DNA]</scope>
    <source>
        <strain evidence="3 4">NBRC 108638</strain>
    </source>
</reference>
<comment type="caution">
    <text evidence="3">The sequence shown here is derived from an EMBL/GenBank/DDBJ whole genome shotgun (WGS) entry which is preliminary data.</text>
</comment>
<feature type="domain" description="SbsA Ig-like" evidence="2">
    <location>
        <begin position="324"/>
        <end position="431"/>
    </location>
</feature>
<keyword evidence="1" id="KW-0732">Signal</keyword>
<evidence type="ECO:0000259" key="2">
    <source>
        <dbReference type="Pfam" id="PF13205"/>
    </source>
</evidence>
<protein>
    <recommendedName>
        <fullName evidence="2">SbsA Ig-like domain-containing protein</fullName>
    </recommendedName>
</protein>
<evidence type="ECO:0000313" key="4">
    <source>
        <dbReference type="Proteomes" id="UP000482960"/>
    </source>
</evidence>
<proteinExistence type="predicted"/>
<gene>
    <name evidence="3" type="ORF">Prum_029340</name>
</gene>
<dbReference type="Proteomes" id="UP000482960">
    <property type="component" value="Unassembled WGS sequence"/>
</dbReference>
<reference evidence="3 4" key="1">
    <citation type="submission" date="2020-03" db="EMBL/GenBank/DDBJ databases">
        <title>Whole genome shotgun sequence of Phytohabitans rumicis NBRC 108638.</title>
        <authorList>
            <person name="Komaki H."/>
            <person name="Tamura T."/>
        </authorList>
    </citation>
    <scope>NUCLEOTIDE SEQUENCE [LARGE SCALE GENOMIC DNA]</scope>
    <source>
        <strain evidence="3 4">NBRC 108638</strain>
    </source>
</reference>
<dbReference type="AlphaFoldDB" id="A0A6V8KW24"/>
<evidence type="ECO:0000313" key="3">
    <source>
        <dbReference type="EMBL" id="GFJ89292.1"/>
    </source>
</evidence>
<dbReference type="EMBL" id="BLPG01000001">
    <property type="protein sequence ID" value="GFJ89292.1"/>
    <property type="molecule type" value="Genomic_DNA"/>
</dbReference>
<accession>A0A6V8KW24</accession>
<dbReference type="Pfam" id="PF13205">
    <property type="entry name" value="Big_5"/>
    <property type="match status" value="2"/>
</dbReference>
<organism evidence="3 4">
    <name type="scientific">Phytohabitans rumicis</name>
    <dbReference type="NCBI Taxonomy" id="1076125"/>
    <lineage>
        <taxon>Bacteria</taxon>
        <taxon>Bacillati</taxon>
        <taxon>Actinomycetota</taxon>
        <taxon>Actinomycetes</taxon>
        <taxon>Micromonosporales</taxon>
        <taxon>Micromonosporaceae</taxon>
    </lineage>
</organism>
<dbReference type="InterPro" id="IPR014755">
    <property type="entry name" value="Cu-Rt/internalin_Ig-like"/>
</dbReference>
<evidence type="ECO:0000256" key="1">
    <source>
        <dbReference type="ARBA" id="ARBA00022729"/>
    </source>
</evidence>
<feature type="domain" description="SbsA Ig-like" evidence="2">
    <location>
        <begin position="589"/>
        <end position="695"/>
    </location>
</feature>
<name>A0A6V8KW24_9ACTN</name>
<dbReference type="NCBIfam" id="NF041539">
    <property type="entry name" value="choice_anch_R"/>
    <property type="match status" value="2"/>
</dbReference>
<dbReference type="InterPro" id="IPR032812">
    <property type="entry name" value="SbsA_Ig"/>
</dbReference>
<keyword evidence="4" id="KW-1185">Reference proteome</keyword>
<dbReference type="Gene3D" id="2.60.40.1220">
    <property type="match status" value="2"/>
</dbReference>